<dbReference type="Pfam" id="PF04198">
    <property type="entry name" value="Sugar-bind"/>
    <property type="match status" value="1"/>
</dbReference>
<name>A0A1H5M8N9_9MICO</name>
<dbReference type="InterPro" id="IPR007324">
    <property type="entry name" value="Sugar-bd_dom_put"/>
</dbReference>
<evidence type="ECO:0000313" key="7">
    <source>
        <dbReference type="Proteomes" id="UP000199220"/>
    </source>
</evidence>
<evidence type="ECO:0000256" key="3">
    <source>
        <dbReference type="ARBA" id="ARBA00023125"/>
    </source>
</evidence>
<proteinExistence type="inferred from homology"/>
<keyword evidence="3 6" id="KW-0238">DNA-binding</keyword>
<dbReference type="GO" id="GO:0003677">
    <property type="term" value="F:DNA binding"/>
    <property type="evidence" value="ECO:0007669"/>
    <property type="project" value="UniProtKB-KW"/>
</dbReference>
<dbReference type="EMBL" id="FNTX01000002">
    <property type="protein sequence ID" value="SEE85493.1"/>
    <property type="molecule type" value="Genomic_DNA"/>
</dbReference>
<dbReference type="PANTHER" id="PTHR34294">
    <property type="entry name" value="TRANSCRIPTIONAL REGULATOR-RELATED"/>
    <property type="match status" value="1"/>
</dbReference>
<evidence type="ECO:0000256" key="2">
    <source>
        <dbReference type="ARBA" id="ARBA00023015"/>
    </source>
</evidence>
<keyword evidence="2" id="KW-0805">Transcription regulation</keyword>
<dbReference type="Gene3D" id="3.40.50.1360">
    <property type="match status" value="1"/>
</dbReference>
<dbReference type="InterPro" id="IPR051054">
    <property type="entry name" value="SorC_transcr_regulators"/>
</dbReference>
<dbReference type="GO" id="GO:0030246">
    <property type="term" value="F:carbohydrate binding"/>
    <property type="evidence" value="ECO:0007669"/>
    <property type="project" value="InterPro"/>
</dbReference>
<dbReference type="Proteomes" id="UP000199220">
    <property type="component" value="Unassembled WGS sequence"/>
</dbReference>
<dbReference type="InterPro" id="IPR037171">
    <property type="entry name" value="NagB/RpiA_transferase-like"/>
</dbReference>
<dbReference type="AlphaFoldDB" id="A0A1H5M8N9"/>
<feature type="domain" description="Sugar-binding" evidence="5">
    <location>
        <begin position="70"/>
        <end position="312"/>
    </location>
</feature>
<organism evidence="6 7">
    <name type="scientific">Ruania alba</name>
    <dbReference type="NCBI Taxonomy" id="648782"/>
    <lineage>
        <taxon>Bacteria</taxon>
        <taxon>Bacillati</taxon>
        <taxon>Actinomycetota</taxon>
        <taxon>Actinomycetes</taxon>
        <taxon>Micrococcales</taxon>
        <taxon>Ruaniaceae</taxon>
        <taxon>Ruania</taxon>
    </lineage>
</organism>
<evidence type="ECO:0000256" key="4">
    <source>
        <dbReference type="ARBA" id="ARBA00023163"/>
    </source>
</evidence>
<keyword evidence="4" id="KW-0804">Transcription</keyword>
<protein>
    <submittedName>
        <fullName evidence="6">DNA-binding transcriptional regulator LsrR, DeoR family</fullName>
    </submittedName>
</protein>
<dbReference type="SUPFAM" id="SSF100950">
    <property type="entry name" value="NagB/RpiA/CoA transferase-like"/>
    <property type="match status" value="1"/>
</dbReference>
<evidence type="ECO:0000256" key="1">
    <source>
        <dbReference type="ARBA" id="ARBA00010466"/>
    </source>
</evidence>
<sequence>MAPSAIEPHLSPGLMSAIAHAYYVEDESKVAIAKTHGISRFQVARLLQRAREQGLVRIDIRSADGVNVGLSSELREALGLTAAWVVEPDEEDPVELVGSTMARVLESTVQTGEVIGMNWSRALVTMTRHLTRLPRCTTVQLAGHAAIGTDLPDTSELVRRIARASGGDAFPIPAPLLVTDEAALRSLLGQPAIAAATAMFDSIDTAAISVGAWTAGESTVHASASERDRTQADAHGVVGEVNGRLFDQTGAPVENVIGNRVLGIHLDQLTRVPRLLAGAFGEVRAEATIAAVRAGYVNELVADRALAEAILARY</sequence>
<dbReference type="STRING" id="648782.SAMN04488554_3208"/>
<dbReference type="Gene3D" id="1.10.10.10">
    <property type="entry name" value="Winged helix-like DNA-binding domain superfamily/Winged helix DNA-binding domain"/>
    <property type="match status" value="1"/>
</dbReference>
<accession>A0A1H5M8N9</accession>
<gene>
    <name evidence="6" type="ORF">SAMN04488554_3208</name>
</gene>
<evidence type="ECO:0000259" key="5">
    <source>
        <dbReference type="Pfam" id="PF04198"/>
    </source>
</evidence>
<dbReference type="OrthoDB" id="186585at2"/>
<reference evidence="7" key="1">
    <citation type="submission" date="2016-10" db="EMBL/GenBank/DDBJ databases">
        <authorList>
            <person name="Varghese N."/>
            <person name="Submissions S."/>
        </authorList>
    </citation>
    <scope>NUCLEOTIDE SEQUENCE [LARGE SCALE GENOMIC DNA]</scope>
    <source>
        <strain evidence="7">DSM 21368</strain>
    </source>
</reference>
<dbReference type="PANTHER" id="PTHR34294:SF1">
    <property type="entry name" value="TRANSCRIPTIONAL REGULATOR LSRR"/>
    <property type="match status" value="1"/>
</dbReference>
<dbReference type="InterPro" id="IPR036388">
    <property type="entry name" value="WH-like_DNA-bd_sf"/>
</dbReference>
<evidence type="ECO:0000313" key="6">
    <source>
        <dbReference type="EMBL" id="SEE85493.1"/>
    </source>
</evidence>
<comment type="similarity">
    <text evidence="1">Belongs to the SorC transcriptional regulatory family.</text>
</comment>
<keyword evidence="7" id="KW-1185">Reference proteome</keyword>